<feature type="region of interest" description="Disordered" evidence="4">
    <location>
        <begin position="817"/>
        <end position="836"/>
    </location>
</feature>
<comment type="subcellular location">
    <subcellularLocation>
        <location evidence="1">Secreted</location>
    </subcellularLocation>
</comment>
<organism evidence="6 7">
    <name type="scientific">Aphidius gifuensis</name>
    <name type="common">Parasitoid wasp</name>
    <dbReference type="NCBI Taxonomy" id="684658"/>
    <lineage>
        <taxon>Eukaryota</taxon>
        <taxon>Metazoa</taxon>
        <taxon>Ecdysozoa</taxon>
        <taxon>Arthropoda</taxon>
        <taxon>Hexapoda</taxon>
        <taxon>Insecta</taxon>
        <taxon>Pterygota</taxon>
        <taxon>Neoptera</taxon>
        <taxon>Endopterygota</taxon>
        <taxon>Hymenoptera</taxon>
        <taxon>Apocrita</taxon>
        <taxon>Ichneumonoidea</taxon>
        <taxon>Braconidae</taxon>
        <taxon>Aphidiinae</taxon>
        <taxon>Aphidius</taxon>
    </lineage>
</organism>
<dbReference type="InterPro" id="IPR001007">
    <property type="entry name" value="VWF_dom"/>
</dbReference>
<keyword evidence="2" id="KW-0964">Secreted</keyword>
<dbReference type="PANTHER" id="PTHR46698:SF3">
    <property type="entry name" value="TENECTIN ISOFORM 1-RELATED"/>
    <property type="match status" value="1"/>
</dbReference>
<keyword evidence="3" id="KW-0732">Signal</keyword>
<dbReference type="PANTHER" id="PTHR46698">
    <property type="entry name" value="CROSSVEINLESS 2"/>
    <property type="match status" value="1"/>
</dbReference>
<accession>A0A834XNM9</accession>
<evidence type="ECO:0000313" key="7">
    <source>
        <dbReference type="Proteomes" id="UP000639338"/>
    </source>
</evidence>
<dbReference type="AlphaFoldDB" id="A0A834XNM9"/>
<dbReference type="OrthoDB" id="364779at2759"/>
<dbReference type="EMBL" id="JACMRX010000005">
    <property type="protein sequence ID" value="KAF7988852.1"/>
    <property type="molecule type" value="Genomic_DNA"/>
</dbReference>
<gene>
    <name evidence="6" type="ORF">HCN44_007162</name>
</gene>
<comment type="caution">
    <text evidence="6">The sequence shown here is derived from an EMBL/GenBank/DDBJ whole genome shotgun (WGS) entry which is preliminary data.</text>
</comment>
<feature type="region of interest" description="Disordered" evidence="4">
    <location>
        <begin position="378"/>
        <end position="474"/>
    </location>
</feature>
<protein>
    <recommendedName>
        <fullName evidence="5">VWFC domain-containing protein</fullName>
    </recommendedName>
</protein>
<dbReference type="InterPro" id="IPR052424">
    <property type="entry name" value="Kielin_Chordin-BMP_Reg"/>
</dbReference>
<reference evidence="6 7" key="1">
    <citation type="submission" date="2020-08" db="EMBL/GenBank/DDBJ databases">
        <title>Aphidius gifuensis genome sequencing and assembly.</title>
        <authorList>
            <person name="Du Z."/>
        </authorList>
    </citation>
    <scope>NUCLEOTIDE SEQUENCE [LARGE SCALE GENOMIC DNA]</scope>
    <source>
        <strain evidence="6">YNYX2018</strain>
        <tissue evidence="6">Adults</tissue>
    </source>
</reference>
<name>A0A834XNM9_APHGI</name>
<evidence type="ECO:0000256" key="1">
    <source>
        <dbReference type="ARBA" id="ARBA00004613"/>
    </source>
</evidence>
<evidence type="ECO:0000259" key="5">
    <source>
        <dbReference type="SMART" id="SM00214"/>
    </source>
</evidence>
<evidence type="ECO:0000313" key="6">
    <source>
        <dbReference type="EMBL" id="KAF7988852.1"/>
    </source>
</evidence>
<keyword evidence="7" id="KW-1185">Reference proteome</keyword>
<sequence>MVNTTEPCLRCRCLEGSLRCRLRVCPRIPNPPPVGCVTRIPHENACCAELVCRDYQKARESNVAVKLSKNDGCIWEGVHYAPGSAMMGSRRCEYCYCISNERRCVRPRCLLPLPGCTPIYAPYSCCPIAYNCSHATSEISTPMSANGCHDGEHFYEEGKMVRDRRWKSMCDNCFCAMGSIRCVPLACAPPLRGCKPIVLEGQCCPSTYNCSGSIAVKATQNYGSYAFVSKDYAKFRKETNFLSLKNNNQTNNCCSTFEGRSHRDDVPNELPETTVTTIIIPESSLPITETIFSTFETETMNNEIPTENIDYSKSTMLPNGSIDDTTMSTINDDSSGIVSNVESSTIEMISSGESTVKDDTDTTIHFADISTTKMDKLVSMNPKSSTISQTSTTSSTPATLKISSTSTTPSSTSTTNSPSSTASQNSTIVESTTTTTLKTSKTSESPSTTEKSITPETTTSLTTVNTSSITTQKSQTTPDIIFETSIPTSDHNKNSVSIKVPVTGLPTTIIMPDDIFIMNVTLKTNVSIGVQNKIQGVTVNPIRPDVDTIEKIVNITNRKKGQEFGEYDYSEPTLPPSLPNVRIIPFVAADALVKNEEASSPVTAYPLGSVGLSPELRTTDIPSRGNTGNFYDIVTQENRFSPPFETQGGFVPRQPSYFESSYHSTDLNLEIGTGVTVVPGTIKNPHRKNDDITSLCHFEGREYQHGEMLPSSGHCIICICYYGQVACSDEKCTPVKFGCRRIQDSKICCGQIICDSNESPTVVLDRADAASSDKESSIVEHLELPDPFRDVIKTEPAPDLPSLIEDMIPFFSEHGTSITTTTSSSSPPLTTITTPSSLENSNIININNYDSSPDQISITNPPNTDIVYGDDVLFSNKFDINNLDNNDVTIIFKNKSSINFTISNNNSFNSHNNINNLNSQINFTDINYNYNDNDKNNITLLFNLTSKENIYNNTKIHDNKESNDSSIFSFDGVIDILFNDDDKNINNTSNISMTNTDKIKIINDTNELINSIKYNNLNNNNNSLNNNNLTTIKNIVVNTDLPVVNLTIKPIIDGTSLIVNDNIDKILFDKKIINNNNEKINGILKLAGCNIYGRMYRVGKIISELSNICLECRCTEIGVQCEKLKC</sequence>
<feature type="domain" description="VWFC" evidence="5">
    <location>
        <begin position="696"/>
        <end position="754"/>
    </location>
</feature>
<dbReference type="SUPFAM" id="SSF57603">
    <property type="entry name" value="FnI-like domain"/>
    <property type="match status" value="3"/>
</dbReference>
<feature type="compositionally biased region" description="Low complexity" evidence="4">
    <location>
        <begin position="384"/>
        <end position="474"/>
    </location>
</feature>
<dbReference type="Proteomes" id="UP000639338">
    <property type="component" value="Unassembled WGS sequence"/>
</dbReference>
<evidence type="ECO:0000256" key="4">
    <source>
        <dbReference type="SAM" id="MobiDB-lite"/>
    </source>
</evidence>
<dbReference type="SMART" id="SM00214">
    <property type="entry name" value="VWC"/>
    <property type="match status" value="2"/>
</dbReference>
<dbReference type="Gene3D" id="2.10.70.10">
    <property type="entry name" value="Complement Module, domain 1"/>
    <property type="match status" value="1"/>
</dbReference>
<dbReference type="GO" id="GO:0005576">
    <property type="term" value="C:extracellular region"/>
    <property type="evidence" value="ECO:0007669"/>
    <property type="project" value="UniProtKB-SubCell"/>
</dbReference>
<proteinExistence type="predicted"/>
<evidence type="ECO:0000256" key="3">
    <source>
        <dbReference type="ARBA" id="ARBA00022729"/>
    </source>
</evidence>
<feature type="domain" description="VWFC" evidence="5">
    <location>
        <begin position="148"/>
        <end position="210"/>
    </location>
</feature>
<evidence type="ECO:0000256" key="2">
    <source>
        <dbReference type="ARBA" id="ARBA00022525"/>
    </source>
</evidence>